<dbReference type="CDD" id="cd05233">
    <property type="entry name" value="SDR_c"/>
    <property type="match status" value="1"/>
</dbReference>
<reference evidence="3 4" key="1">
    <citation type="journal article" date="2014" name="Proc. Natl. Acad. Sci. U.S.A.">
        <title>Functional type 2 photosynthetic reaction centers found in the rare bacterial phylum Gemmatimonadetes.</title>
        <authorList>
            <person name="Zeng Y."/>
            <person name="Feng F."/>
            <person name="Medova H."/>
            <person name="Dean J."/>
            <person name="Koblizek M."/>
        </authorList>
    </citation>
    <scope>NUCLEOTIDE SEQUENCE [LARGE SCALE GENOMIC DNA]</scope>
    <source>
        <strain evidence="3 4">AP64</strain>
    </source>
</reference>
<dbReference type="AlphaFoldDB" id="A0A143BL33"/>
<evidence type="ECO:0000313" key="4">
    <source>
        <dbReference type="Proteomes" id="UP000076404"/>
    </source>
</evidence>
<name>A0A143BL33_9BACT</name>
<dbReference type="Pfam" id="PF13561">
    <property type="entry name" value="adh_short_C2"/>
    <property type="match status" value="1"/>
</dbReference>
<evidence type="ECO:0008006" key="5">
    <source>
        <dbReference type="Google" id="ProtNLM"/>
    </source>
</evidence>
<keyword evidence="2" id="KW-0560">Oxidoreductase</keyword>
<keyword evidence="4" id="KW-1185">Reference proteome</keyword>
<dbReference type="InterPro" id="IPR002347">
    <property type="entry name" value="SDR_fam"/>
</dbReference>
<proteinExistence type="inferred from homology"/>
<dbReference type="Proteomes" id="UP000076404">
    <property type="component" value="Chromosome"/>
</dbReference>
<dbReference type="KEGG" id="gph:GEMMAAP_14960"/>
<dbReference type="PRINTS" id="PR00081">
    <property type="entry name" value="GDHRDH"/>
</dbReference>
<organism evidence="3 4">
    <name type="scientific">Gemmatimonas phototrophica</name>
    <dbReference type="NCBI Taxonomy" id="1379270"/>
    <lineage>
        <taxon>Bacteria</taxon>
        <taxon>Pseudomonadati</taxon>
        <taxon>Gemmatimonadota</taxon>
        <taxon>Gemmatimonadia</taxon>
        <taxon>Gemmatimonadales</taxon>
        <taxon>Gemmatimonadaceae</taxon>
        <taxon>Gemmatimonas</taxon>
    </lineage>
</organism>
<sequence length="245" mass="24548">MSQTSHAVLIFGASGGVGAALARKLVAGGTPVFLTARRDAPLAQLGGELGMPFLTGDATDWADIDRITDAAVAHYGALGGIANCVGSLLLKPAHLTKFEEFQHTIAQNLTSAFGVVRAGARVMPQGGSVVLCSTAAARIGLANHEAIAAAKGGVQGLVLSAAATYAARGLRVNAVAPGLVDTPLTARITGSAPALQASQAMHALGRVGQPDDVAACMAFLLGPDASWVTGQVYGVDGGLGTVRSK</sequence>
<dbReference type="STRING" id="1379270.GEMMAAP_14960"/>
<comment type="similarity">
    <text evidence="1">Belongs to the short-chain dehydrogenases/reductases (SDR) family.</text>
</comment>
<dbReference type="PANTHER" id="PTHR43477">
    <property type="entry name" value="DIHYDROANTICAPSIN 7-DEHYDROGENASE"/>
    <property type="match status" value="1"/>
</dbReference>
<dbReference type="eggNOG" id="COG1028">
    <property type="taxonomic scope" value="Bacteria"/>
</dbReference>
<dbReference type="InterPro" id="IPR051122">
    <property type="entry name" value="SDR_DHRS6-like"/>
</dbReference>
<dbReference type="PANTHER" id="PTHR43477:SF1">
    <property type="entry name" value="DIHYDROANTICAPSIN 7-DEHYDROGENASE"/>
    <property type="match status" value="1"/>
</dbReference>
<dbReference type="RefSeq" id="WP_026848539.1">
    <property type="nucleotide sequence ID" value="NZ_CP011454.1"/>
</dbReference>
<evidence type="ECO:0000256" key="1">
    <source>
        <dbReference type="ARBA" id="ARBA00006484"/>
    </source>
</evidence>
<dbReference type="SUPFAM" id="SSF51735">
    <property type="entry name" value="NAD(P)-binding Rossmann-fold domains"/>
    <property type="match status" value="1"/>
</dbReference>
<gene>
    <name evidence="3" type="ORF">GEMMAAP_14960</name>
</gene>
<dbReference type="OrthoDB" id="9803333at2"/>
<dbReference type="GO" id="GO:0016491">
    <property type="term" value="F:oxidoreductase activity"/>
    <property type="evidence" value="ECO:0007669"/>
    <property type="project" value="UniProtKB-KW"/>
</dbReference>
<protein>
    <recommendedName>
        <fullName evidence="5">Oxidoreductase</fullName>
    </recommendedName>
</protein>
<evidence type="ECO:0000313" key="3">
    <source>
        <dbReference type="EMBL" id="AMW05747.1"/>
    </source>
</evidence>
<dbReference type="Gene3D" id="3.40.50.720">
    <property type="entry name" value="NAD(P)-binding Rossmann-like Domain"/>
    <property type="match status" value="1"/>
</dbReference>
<accession>A0A143BL33</accession>
<dbReference type="EMBL" id="CP011454">
    <property type="protein sequence ID" value="AMW05747.1"/>
    <property type="molecule type" value="Genomic_DNA"/>
</dbReference>
<reference evidence="3 4" key="2">
    <citation type="journal article" date="2016" name="Environ. Microbiol. Rep.">
        <title>Metagenomic evidence for the presence of phototrophic Gemmatimonadetes bacteria in diverse environments.</title>
        <authorList>
            <person name="Zeng Y."/>
            <person name="Baumbach J."/>
            <person name="Barbosa E.G."/>
            <person name="Azevedo V."/>
            <person name="Zhang C."/>
            <person name="Koblizek M."/>
        </authorList>
    </citation>
    <scope>NUCLEOTIDE SEQUENCE [LARGE SCALE GENOMIC DNA]</scope>
    <source>
        <strain evidence="3 4">AP64</strain>
    </source>
</reference>
<evidence type="ECO:0000256" key="2">
    <source>
        <dbReference type="ARBA" id="ARBA00023002"/>
    </source>
</evidence>
<dbReference type="InterPro" id="IPR036291">
    <property type="entry name" value="NAD(P)-bd_dom_sf"/>
</dbReference>